<accession>A0A918XV05</accession>
<dbReference type="SUPFAM" id="SSF52540">
    <property type="entry name" value="P-loop containing nucleoside triphosphate hydrolases"/>
    <property type="match status" value="1"/>
</dbReference>
<dbReference type="PROSITE" id="PS00211">
    <property type="entry name" value="ABC_TRANSPORTER_1"/>
    <property type="match status" value="1"/>
</dbReference>
<dbReference type="GO" id="GO:0005886">
    <property type="term" value="C:plasma membrane"/>
    <property type="evidence" value="ECO:0007669"/>
    <property type="project" value="TreeGrafter"/>
</dbReference>
<keyword evidence="2" id="KW-0067">ATP-binding</keyword>
<reference evidence="4" key="1">
    <citation type="journal article" date="2014" name="Int. J. Syst. Evol. Microbiol.">
        <title>Complete genome sequence of Corynebacterium casei LMG S-19264T (=DSM 44701T), isolated from a smear-ripened cheese.</title>
        <authorList>
            <consortium name="US DOE Joint Genome Institute (JGI-PGF)"/>
            <person name="Walter F."/>
            <person name="Albersmeier A."/>
            <person name="Kalinowski J."/>
            <person name="Ruckert C."/>
        </authorList>
    </citation>
    <scope>NUCLEOTIDE SEQUENCE</scope>
    <source>
        <strain evidence="4">KCTC 42651</strain>
    </source>
</reference>
<dbReference type="EMBL" id="BMZS01000010">
    <property type="protein sequence ID" value="GHD58478.1"/>
    <property type="molecule type" value="Genomic_DNA"/>
</dbReference>
<organism evidence="4 5">
    <name type="scientific">Thalassobaculum fulvum</name>
    <dbReference type="NCBI Taxonomy" id="1633335"/>
    <lineage>
        <taxon>Bacteria</taxon>
        <taxon>Pseudomonadati</taxon>
        <taxon>Pseudomonadota</taxon>
        <taxon>Alphaproteobacteria</taxon>
        <taxon>Rhodospirillales</taxon>
        <taxon>Thalassobaculaceae</taxon>
        <taxon>Thalassobaculum</taxon>
    </lineage>
</organism>
<sequence length="229" mass="25575">MDAPLLELKRCAFSWNRESKPVFTDASMAVSPGSWNVLSGSSGSGKSTLAMMCAGLLQPTRGQIRYGLGRRPKPRTIQYLFQDPFAAIDPLMTVGEWLRRVVLNPRIAQQTRPSTLGGQRSADDLDALLDRLRLSKLLLESRPLDLSGGECQRVNLVAALLAAPTFLILDEPFTMVDREASRLMFDEVCRLMAREHTAVLLIHHGELPPEVHDHQRIEIKDGTVHAKRR</sequence>
<reference evidence="4" key="2">
    <citation type="submission" date="2020-09" db="EMBL/GenBank/DDBJ databases">
        <authorList>
            <person name="Sun Q."/>
            <person name="Kim S."/>
        </authorList>
    </citation>
    <scope>NUCLEOTIDE SEQUENCE</scope>
    <source>
        <strain evidence="4">KCTC 42651</strain>
    </source>
</reference>
<keyword evidence="5" id="KW-1185">Reference proteome</keyword>
<protein>
    <recommendedName>
        <fullName evidence="3">ABC transporter domain-containing protein</fullName>
    </recommendedName>
</protein>
<dbReference type="InterPro" id="IPR003439">
    <property type="entry name" value="ABC_transporter-like_ATP-bd"/>
</dbReference>
<dbReference type="Proteomes" id="UP000630353">
    <property type="component" value="Unassembled WGS sequence"/>
</dbReference>
<dbReference type="GO" id="GO:0005524">
    <property type="term" value="F:ATP binding"/>
    <property type="evidence" value="ECO:0007669"/>
    <property type="project" value="UniProtKB-KW"/>
</dbReference>
<dbReference type="GO" id="GO:0016887">
    <property type="term" value="F:ATP hydrolysis activity"/>
    <property type="evidence" value="ECO:0007669"/>
    <property type="project" value="InterPro"/>
</dbReference>
<dbReference type="GO" id="GO:0022857">
    <property type="term" value="F:transmembrane transporter activity"/>
    <property type="evidence" value="ECO:0007669"/>
    <property type="project" value="TreeGrafter"/>
</dbReference>
<dbReference type="AlphaFoldDB" id="A0A918XV05"/>
<evidence type="ECO:0000259" key="3">
    <source>
        <dbReference type="PROSITE" id="PS50893"/>
    </source>
</evidence>
<dbReference type="RefSeq" id="WP_189993198.1">
    <property type="nucleotide sequence ID" value="NZ_BMZS01000010.1"/>
</dbReference>
<proteinExistence type="predicted"/>
<dbReference type="Pfam" id="PF00005">
    <property type="entry name" value="ABC_tran"/>
    <property type="match status" value="1"/>
</dbReference>
<evidence type="ECO:0000313" key="5">
    <source>
        <dbReference type="Proteomes" id="UP000630353"/>
    </source>
</evidence>
<name>A0A918XV05_9PROT</name>
<dbReference type="InterPro" id="IPR003593">
    <property type="entry name" value="AAA+_ATPase"/>
</dbReference>
<dbReference type="PROSITE" id="PS50893">
    <property type="entry name" value="ABC_TRANSPORTER_2"/>
    <property type="match status" value="1"/>
</dbReference>
<feature type="domain" description="ABC transporter" evidence="3">
    <location>
        <begin position="6"/>
        <end position="229"/>
    </location>
</feature>
<dbReference type="PANTHER" id="PTHR24220">
    <property type="entry name" value="IMPORT ATP-BINDING PROTEIN"/>
    <property type="match status" value="1"/>
</dbReference>
<dbReference type="InterPro" id="IPR015854">
    <property type="entry name" value="ABC_transpr_LolD-like"/>
</dbReference>
<dbReference type="Gene3D" id="3.40.50.300">
    <property type="entry name" value="P-loop containing nucleotide triphosphate hydrolases"/>
    <property type="match status" value="1"/>
</dbReference>
<evidence type="ECO:0000256" key="2">
    <source>
        <dbReference type="ARBA" id="ARBA00022840"/>
    </source>
</evidence>
<keyword evidence="1" id="KW-0547">Nucleotide-binding</keyword>
<dbReference type="InterPro" id="IPR017871">
    <property type="entry name" value="ABC_transporter-like_CS"/>
</dbReference>
<evidence type="ECO:0000313" key="4">
    <source>
        <dbReference type="EMBL" id="GHD58478.1"/>
    </source>
</evidence>
<evidence type="ECO:0000256" key="1">
    <source>
        <dbReference type="ARBA" id="ARBA00022741"/>
    </source>
</evidence>
<dbReference type="InterPro" id="IPR027417">
    <property type="entry name" value="P-loop_NTPase"/>
</dbReference>
<dbReference type="SMART" id="SM00382">
    <property type="entry name" value="AAA"/>
    <property type="match status" value="1"/>
</dbReference>
<comment type="caution">
    <text evidence="4">The sequence shown here is derived from an EMBL/GenBank/DDBJ whole genome shotgun (WGS) entry which is preliminary data.</text>
</comment>
<gene>
    <name evidence="4" type="ORF">GCM10017083_41500</name>
</gene>